<feature type="non-terminal residue" evidence="1">
    <location>
        <position position="1"/>
    </location>
</feature>
<gene>
    <name evidence="1" type="ORF">RPERSI_LOCUS3901</name>
</gene>
<protein>
    <submittedName>
        <fullName evidence="1">29292_t:CDS:1</fullName>
    </submittedName>
</protein>
<reference evidence="1" key="1">
    <citation type="submission" date="2021-06" db="EMBL/GenBank/DDBJ databases">
        <authorList>
            <person name="Kallberg Y."/>
            <person name="Tangrot J."/>
            <person name="Rosling A."/>
        </authorList>
    </citation>
    <scope>NUCLEOTIDE SEQUENCE</scope>
    <source>
        <strain evidence="1">MA461A</strain>
    </source>
</reference>
<sequence>FYLQNEIPCDAYLINKLNDDKCNFENLKIQKDLLSVCNMGFKYITAAEVFSDIPENKLPGPFPLPLLGNALELFRYNLNLSEYVRAVQSKYGDMCEIHMAHNHKFLYRDSPNPGLKEIGLEQRGVIANRNLDEWKINRRFLERSVMSKRFLKEFTEKGNNIILDMFKLWDVLITKRQEIDLAEWIPKFAGDAMLMTVTGQPAYSMMNYFISLGYEYNHDHIPVLKWKQSSRLISAVLSIFSITPCEYFANTLEFRERRAYIDSLPEDAQIPSDALSLLITANTQRDPSRTLFKSLDRSLNDQEIGGILVDIFLGSFETTATAICLTIYYVCKYPSVKSKLLSEISSIFGSLVTPPEKILYENIEKLQYCDAIINEVLRLHPIIPVMPRSNSEPVEIGGYIWKDGHSFFGNFQGIQSNERDWVDAKIFDPDRFLRNNDSIRSKNAEIANNKGAFVPFGGGAKSCPGRLWAVVEVKVFLVALLTRYDIEFVNKNQELELFWKTSFHWRNLKVYLKPKV</sequence>
<proteinExistence type="predicted"/>
<dbReference type="Proteomes" id="UP000789920">
    <property type="component" value="Unassembled WGS sequence"/>
</dbReference>
<dbReference type="EMBL" id="CAJVQC010005130">
    <property type="protein sequence ID" value="CAG8549616.1"/>
    <property type="molecule type" value="Genomic_DNA"/>
</dbReference>
<organism evidence="1 2">
    <name type="scientific">Racocetra persica</name>
    <dbReference type="NCBI Taxonomy" id="160502"/>
    <lineage>
        <taxon>Eukaryota</taxon>
        <taxon>Fungi</taxon>
        <taxon>Fungi incertae sedis</taxon>
        <taxon>Mucoromycota</taxon>
        <taxon>Glomeromycotina</taxon>
        <taxon>Glomeromycetes</taxon>
        <taxon>Diversisporales</taxon>
        <taxon>Gigasporaceae</taxon>
        <taxon>Racocetra</taxon>
    </lineage>
</organism>
<comment type="caution">
    <text evidence="1">The sequence shown here is derived from an EMBL/GenBank/DDBJ whole genome shotgun (WGS) entry which is preliminary data.</text>
</comment>
<evidence type="ECO:0000313" key="2">
    <source>
        <dbReference type="Proteomes" id="UP000789920"/>
    </source>
</evidence>
<keyword evidence="2" id="KW-1185">Reference proteome</keyword>
<name>A0ACA9LW35_9GLOM</name>
<evidence type="ECO:0000313" key="1">
    <source>
        <dbReference type="EMBL" id="CAG8549616.1"/>
    </source>
</evidence>
<accession>A0ACA9LW35</accession>